<comment type="caution">
    <text evidence="6">The sequence shown here is derived from an EMBL/GenBank/DDBJ whole genome shotgun (WGS) entry which is preliminary data.</text>
</comment>
<dbReference type="EMBL" id="PFAR01000008">
    <property type="protein sequence ID" value="PIR93455.1"/>
    <property type="molecule type" value="Genomic_DNA"/>
</dbReference>
<evidence type="ECO:0000313" key="6">
    <source>
        <dbReference type="EMBL" id="PIR93455.1"/>
    </source>
</evidence>
<sequence length="2675" mass="287108">MRKVFKKAIIFFCIAAALLLAVQVVYAQTPLTSDYAFGGDTGQNAESLAAQAGLGTSDPREVIARVINITLGFLGIIAVIIIIYAGFLWMTAAGNTDRIDKAKKIMTGGVIGLIIILASFGIATFILRVLLGATGGGGGPTCNNNNTREAGEQCDGIDKSACTGGTPYCVACRCSATPFAMPQYFQVVNIKPPEGVPSPDSMPRNTRIAIYFNLPVNPASVTDADIGNSGIKIKQGGKILISSDVNYEVKGSLIILTSTGSCPANSCGADKCFDPADYTVEVKAGSVETSANIDSKGVQGYTPSPPGFTIIDTIDCQDPAINLTSGTQVCLDTDNEINPHASDDSAVSDVAYSDNHDSSAFVPPNPNSSDPYGAVWHPSESLGYLAQTPYTITGLVNDVVGNINSSGITKTLRAAHCCNTAQDEDEIGTDCGGADCAACVNTACGLETNPGQCSNNICASDFCSAAGSAPADCEAAGYPAGTTNCCLCKNAPVIDWITPAGGFCDGKQDRFCLDDSDCDDQTPKTCNIATPNGAAGNLITIGGRWFGAPQLNDPNKPTSGINPNSIGKVYFGCGGSADPRCVEIGGQWMVEAEMASAANSQCDDTWTDERIIVAVPEAAVNGPIKVVNGSAYGGFSDMSNDGRGTYNQEFLINNIGRPGICAINPPKGQYESLVTLQGIKFGANRGAGDNILFGGTISPSIATWNNKTISGIAVPNIAPGKTTVAAANNGILSNVIDFEAERSDRAPFITKIEPAVGHPGDYVTIYGGNFGAAKLPSTHVYFGNNTNEANYNFPAECSASVWQDTQIVVKVPEIADNDYKINIKVDAAGAVLEVDDTARPAFRARNYCENNISVKCEFDEYDSSQPTKVVCKRTCGANKPGCVSYDYGRCVTAAVPGLCKIDPDNGPANTEVNFYGERFGDTTGSVNFYNNKTAAIPADTAAKQYWLINADPDSNAADLAAANVPVDAQSGPVKVLNSARFTSNGMLFSVGSCLNDYRMPIEGFCGANICCPATTMKAGSCLGSFDQCGAILGSQYAQYYVEFSTASSGEIACDGNILTPACDASDNLCPAATPWCNTDTCVCEAPRRPEVVVECNRQENQCAEENLPSPSPLTEKWDIERSKPLACTNAVITARFTQVMDLNTLTAANINIYSCSGNSSTTCPSIPAANSPAIAGTVGKGYADNNHTYFSFTPNSGQLEPDKWYEVALKANSGIKASSTQLDLLGGDAYSGHNEIDDYYIWHFKTRDNSNPCNIGCVTTVPKDFIARRQNQQINYQALPDSEDNACVMINAADYNWRWTSDKTDQATIFYNTANPYTSTSTAAALEETAVNNPVIISAQETTRLKTGTSTLNISFNFNVEEVWPVSGCENVCRNAAVGARFSNAVAGNSLLTSGSSNFKLYECGGALTSPSGCTEVSGVTLSPAVVPNTQDREVSLNITKTGGVYLFEPKKVYRVALFGGYSGIRSAEGSRIDNGNTNNGNYEWQFATGESICQITRIDVQPNPGVVTLVGDYAGYRAIPYSADQLCLQDREQRLTDKNYNWTWAPLESANNPVAFIPPTDKSIVTHNVFNLAGYIETYQSAGQESEARGEGDVITHDKYGQSQVTDVTAKVEAGQSIFDQTATIEGKAGFILQCGYTNDNQCHTISGTTVNDKYGVGENSCCYPRPWVESSLPVDNSSNVCRNSLLSVQFNEEMDITSFNSNIIVAAKYDAGAACPEGTEYLLVYNNSQFANKFTKIVRTVYNGLTEWSNNAVFTPLRWAVNKLAALPKLSWVLKPSLTPIAWAENLGEKWCVVNGRIGGYNQFENGIRKGVATFAPTELLPSSSAGREHIILIKGDEDITDSDHRESVRNSYGVSLVLPEGTAAGTVCRGNPNGTANNEDNECIINTQPFYGHIIKFKTWADHGKNNNYGVCLGDHIMMEPPMWMFNTRDNDTRDDVTGPMYDSLWDSDKEFAATMMSTDGQELTSVAGYGWEWSWQSNDNTIIDLRGGSTATANNTDPSKDTAMVDPETATRARTSIDAIATINENSLVGASAPKGNTVAGTAEIRVFLCDNPWPPYVSGEPWPFVDQSVPCPAGGSGCYDTNFEFFYCRDSGVQGTAEDLPAISDNGAIRGYSEDIIKEFLFTRADRPTAPTAQFSGLHDRIQVNSTSADLKYRLYYGTSPGNYSETRNMSSGNGGTIEFLLDTLDLVDGATYYFAAKAINSDGAESDFSNEVNHEVAPVLNPPTSLRANLFSGAKSIVLKWNKSVKRNNSTNKDEVDPEVSGYKIYMESVAQGGTFDGIVNQEQRDAGDVDIYNWTVSDINRAYYFKVAAMRDGEEAKSDYIRIDFNTIGWWEIKNGGGSGMTIADKSHFAITGSVSDPAGWDVNAEVFNFNGARYMSIPQSGTATHLNLHNSGGFTESVWINPDLTQIVDSNSYAIMGFQEDKPGAQNRYPSLYIMNKNEIHAGFGTGVKWCYFTTDSNLITNDDYWYFIAVVYDKQEYKLYVNGELKGSFIPHDTGAPAIDCVNEIPKSVSRFDIGKVDASYFSGNIADVKIYNHIRTAEQIADDYNNSRSRYVNISLSSFSVSDAGLGKVRVEWSITGADKGQIESIDVLRQKDIEAFAVISSSLPNYYFYHIDGGISANGTYEYKVQVNLYNGQSKALNIPAGIKNKATASGCGGAPGMCTIAVP</sequence>
<evidence type="ECO:0000256" key="4">
    <source>
        <dbReference type="SAM" id="SignalP"/>
    </source>
</evidence>
<evidence type="ECO:0000313" key="7">
    <source>
        <dbReference type="Proteomes" id="UP000228626"/>
    </source>
</evidence>
<keyword evidence="2" id="KW-1015">Disulfide bond</keyword>
<dbReference type="Proteomes" id="UP000228626">
    <property type="component" value="Unassembled WGS sequence"/>
</dbReference>
<feature type="chain" id="PRO_5013923976" description="LamG-like jellyroll fold domain-containing protein" evidence="4">
    <location>
        <begin position="28"/>
        <end position="2675"/>
    </location>
</feature>
<dbReference type="InterPro" id="IPR002909">
    <property type="entry name" value="IPT_dom"/>
</dbReference>
<evidence type="ECO:0000256" key="2">
    <source>
        <dbReference type="ARBA" id="ARBA00023157"/>
    </source>
</evidence>
<dbReference type="InterPro" id="IPR014756">
    <property type="entry name" value="Ig_E-set"/>
</dbReference>
<feature type="transmembrane region" description="Helical" evidence="3">
    <location>
        <begin position="110"/>
        <end position="131"/>
    </location>
</feature>
<dbReference type="InterPro" id="IPR013783">
    <property type="entry name" value="Ig-like_fold"/>
</dbReference>
<reference evidence="7" key="1">
    <citation type="submission" date="2017-09" db="EMBL/GenBank/DDBJ databases">
        <title>Depth-based differentiation of microbial function through sediment-hosted aquifers and enrichment of novel symbionts in the deep terrestrial subsurface.</title>
        <authorList>
            <person name="Probst A.J."/>
            <person name="Ladd B."/>
            <person name="Jarett J.K."/>
            <person name="Geller-Mcgrath D.E."/>
            <person name="Sieber C.M.K."/>
            <person name="Emerson J.B."/>
            <person name="Anantharaman K."/>
            <person name="Thomas B.C."/>
            <person name="Malmstrom R."/>
            <person name="Stieglmeier M."/>
            <person name="Klingl A."/>
            <person name="Woyke T."/>
            <person name="Ryan C.M."/>
            <person name="Banfield J.F."/>
        </authorList>
    </citation>
    <scope>NUCLEOTIDE SEQUENCE [LARGE SCALE GENOMIC DNA]</scope>
</reference>
<dbReference type="SUPFAM" id="SSF81296">
    <property type="entry name" value="E set domains"/>
    <property type="match status" value="1"/>
</dbReference>
<name>A0A2H0V308_9BACT</name>
<feature type="signal peptide" evidence="4">
    <location>
        <begin position="1"/>
        <end position="27"/>
    </location>
</feature>
<gene>
    <name evidence="6" type="ORF">COT99_00665</name>
</gene>
<dbReference type="InterPro" id="IPR006558">
    <property type="entry name" value="LamG-like"/>
</dbReference>
<keyword evidence="3" id="KW-0812">Transmembrane</keyword>
<accession>A0A2H0V308</accession>
<keyword evidence="1 4" id="KW-0732">Signal</keyword>
<keyword evidence="3" id="KW-1133">Transmembrane helix</keyword>
<evidence type="ECO:0000256" key="3">
    <source>
        <dbReference type="SAM" id="Phobius"/>
    </source>
</evidence>
<dbReference type="Pfam" id="PF13385">
    <property type="entry name" value="Laminin_G_3"/>
    <property type="match status" value="1"/>
</dbReference>
<evidence type="ECO:0000256" key="1">
    <source>
        <dbReference type="ARBA" id="ARBA00022729"/>
    </source>
</evidence>
<protein>
    <recommendedName>
        <fullName evidence="5">LamG-like jellyroll fold domain-containing protein</fullName>
    </recommendedName>
</protein>
<dbReference type="Gene3D" id="2.60.120.200">
    <property type="match status" value="1"/>
</dbReference>
<dbReference type="Gene3D" id="2.60.40.10">
    <property type="entry name" value="Immunoglobulins"/>
    <property type="match status" value="6"/>
</dbReference>
<dbReference type="Pfam" id="PF13205">
    <property type="entry name" value="Big_5"/>
    <property type="match status" value="1"/>
</dbReference>
<evidence type="ECO:0000259" key="5">
    <source>
        <dbReference type="SMART" id="SM00560"/>
    </source>
</evidence>
<dbReference type="SUPFAM" id="SSF49899">
    <property type="entry name" value="Concanavalin A-like lectins/glucanases"/>
    <property type="match status" value="1"/>
</dbReference>
<keyword evidence="3" id="KW-0472">Membrane</keyword>
<dbReference type="InterPro" id="IPR013320">
    <property type="entry name" value="ConA-like_dom_sf"/>
</dbReference>
<organism evidence="6 7">
    <name type="scientific">Candidatus Falkowbacteria bacterium CG10_big_fil_rev_8_21_14_0_10_43_10</name>
    <dbReference type="NCBI Taxonomy" id="1974567"/>
    <lineage>
        <taxon>Bacteria</taxon>
        <taxon>Candidatus Falkowiibacteriota</taxon>
    </lineage>
</organism>
<feature type="domain" description="LamG-like jellyroll fold" evidence="5">
    <location>
        <begin position="2400"/>
        <end position="2548"/>
    </location>
</feature>
<dbReference type="Pfam" id="PF01833">
    <property type="entry name" value="TIG"/>
    <property type="match status" value="1"/>
</dbReference>
<feature type="transmembrane region" description="Helical" evidence="3">
    <location>
        <begin position="66"/>
        <end position="89"/>
    </location>
</feature>
<dbReference type="InterPro" id="IPR032812">
    <property type="entry name" value="SbsA_Ig"/>
</dbReference>
<proteinExistence type="predicted"/>
<dbReference type="SMART" id="SM00560">
    <property type="entry name" value="LamGL"/>
    <property type="match status" value="1"/>
</dbReference>